<evidence type="ECO:0000256" key="2">
    <source>
        <dbReference type="SAM" id="SignalP"/>
    </source>
</evidence>
<dbReference type="InterPro" id="IPR053139">
    <property type="entry name" value="Surface_bspA-like"/>
</dbReference>
<dbReference type="RefSeq" id="WP_055299278.1">
    <property type="nucleotide sequence ID" value="NZ_BLYK01000035.1"/>
</dbReference>
<dbReference type="Proteomes" id="UP000095679">
    <property type="component" value="Unassembled WGS sequence"/>
</dbReference>
<reference evidence="4 5" key="1">
    <citation type="submission" date="2015-09" db="EMBL/GenBank/DDBJ databases">
        <authorList>
            <consortium name="Pathogen Informatics"/>
        </authorList>
    </citation>
    <scope>NUCLEOTIDE SEQUENCE [LARGE SCALE GENOMIC DNA]</scope>
    <source>
        <strain evidence="4 5">2789STDY5834835</strain>
    </source>
</reference>
<dbReference type="NCBIfam" id="TIGR02543">
    <property type="entry name" value="List_Bact_rpt"/>
    <property type="match status" value="1"/>
</dbReference>
<evidence type="ECO:0000259" key="3">
    <source>
        <dbReference type="Pfam" id="PF01841"/>
    </source>
</evidence>
<gene>
    <name evidence="4" type="ORF">ERS852450_02385</name>
</gene>
<dbReference type="SUPFAM" id="SSF52058">
    <property type="entry name" value="L domain-like"/>
    <property type="match status" value="1"/>
</dbReference>
<dbReference type="PROSITE" id="PS51257">
    <property type="entry name" value="PROKAR_LIPOPROTEIN"/>
    <property type="match status" value="1"/>
</dbReference>
<dbReference type="Pfam" id="PF01841">
    <property type="entry name" value="Transglut_core"/>
    <property type="match status" value="1"/>
</dbReference>
<dbReference type="SUPFAM" id="SSF54001">
    <property type="entry name" value="Cysteine proteinases"/>
    <property type="match status" value="1"/>
</dbReference>
<dbReference type="PANTHER" id="PTHR45661:SF3">
    <property type="entry name" value="IG-LIKE DOMAIN-CONTAINING PROTEIN"/>
    <property type="match status" value="1"/>
</dbReference>
<organism evidence="4 5">
    <name type="scientific">Anaerobutyricum hallii</name>
    <dbReference type="NCBI Taxonomy" id="39488"/>
    <lineage>
        <taxon>Bacteria</taxon>
        <taxon>Bacillati</taxon>
        <taxon>Bacillota</taxon>
        <taxon>Clostridia</taxon>
        <taxon>Lachnospirales</taxon>
        <taxon>Lachnospiraceae</taxon>
        <taxon>Anaerobutyricum</taxon>
    </lineage>
</organism>
<keyword evidence="4" id="KW-0645">Protease</keyword>
<evidence type="ECO:0000313" key="5">
    <source>
        <dbReference type="Proteomes" id="UP000095679"/>
    </source>
</evidence>
<dbReference type="InterPro" id="IPR026906">
    <property type="entry name" value="LRR_5"/>
</dbReference>
<dbReference type="EMBL" id="CYZL01000024">
    <property type="protein sequence ID" value="CUO76912.1"/>
    <property type="molecule type" value="Genomic_DNA"/>
</dbReference>
<dbReference type="GO" id="GO:0008233">
    <property type="term" value="F:peptidase activity"/>
    <property type="evidence" value="ECO:0007669"/>
    <property type="project" value="UniProtKB-KW"/>
</dbReference>
<comment type="subcellular location">
    <subcellularLocation>
        <location evidence="1">Cell envelope</location>
    </subcellularLocation>
</comment>
<dbReference type="InterPro" id="IPR002931">
    <property type="entry name" value="Transglutaminase-like"/>
</dbReference>
<evidence type="ECO:0000256" key="1">
    <source>
        <dbReference type="ARBA" id="ARBA00004196"/>
    </source>
</evidence>
<evidence type="ECO:0000313" key="4">
    <source>
        <dbReference type="EMBL" id="CUO76912.1"/>
    </source>
</evidence>
<dbReference type="GO" id="GO:0030313">
    <property type="term" value="C:cell envelope"/>
    <property type="evidence" value="ECO:0007669"/>
    <property type="project" value="UniProtKB-SubCell"/>
</dbReference>
<dbReference type="InterPro" id="IPR013378">
    <property type="entry name" value="InlB-like_B-rpt"/>
</dbReference>
<feature type="signal peptide" evidence="2">
    <location>
        <begin position="1"/>
        <end position="28"/>
    </location>
</feature>
<name>A0A174HPL5_9FIRM</name>
<dbReference type="Pfam" id="PF13306">
    <property type="entry name" value="LRR_5"/>
    <property type="match status" value="3"/>
</dbReference>
<dbReference type="Gene3D" id="2.60.40.4270">
    <property type="entry name" value="Listeria-Bacteroides repeat domain"/>
    <property type="match status" value="2"/>
</dbReference>
<feature type="domain" description="Transglutaminase-like" evidence="3">
    <location>
        <begin position="168"/>
        <end position="252"/>
    </location>
</feature>
<dbReference type="Gene3D" id="3.80.10.10">
    <property type="entry name" value="Ribonuclease Inhibitor"/>
    <property type="match status" value="4"/>
</dbReference>
<feature type="chain" id="PRO_5008023598" evidence="2">
    <location>
        <begin position="29"/>
        <end position="1514"/>
    </location>
</feature>
<dbReference type="Pfam" id="PF09479">
    <property type="entry name" value="Flg_new"/>
    <property type="match status" value="2"/>
</dbReference>
<dbReference type="InterPro" id="IPR042229">
    <property type="entry name" value="Listeria/Bacterioides_rpt_sf"/>
</dbReference>
<dbReference type="InterPro" id="IPR032675">
    <property type="entry name" value="LRR_dom_sf"/>
</dbReference>
<sequence>MRKKIYGIATALTLAMGCSLFMTYPVQAAEDTVIIKQDTNGDYILPDGSIFQSVKILKNGKTMKYYDVEPFDSKGEFLKGKILYDGEEFQFEQYNTKVGACDIENPGYNVLDKSTQKFCVREHPEEYFPALTATKKVNDLINTYKDPSKHLLSEKVDKTTTVYKEMEAAAKEVTKNCKTDYEKIVTICDYVGKTIKYDVTKRHTNWTMTQAWTNKCGVCGQMAEIMERMVQILGIPACYVSNEDHACNISYDKDTKQWVYSDPTSGVPNFNVYSRAGSDWFKIDDVSGLKKDNNYFKLYYNWPEKTADAEYDDWDLTDRWAISLQGKYYTEPMDVVVDMPELDGIPLKLISSGAFYNNAMVTSLTVKNPIERIAYRAFCNASNLKNVTFYNKGEGIDFIDTLAFSDCRSLESIDLSNSSITEIPENAFSNCTSLKTVKLPSTVTKIADDAFANCKKLEEIQGLSNCKISEIGTDAFAGCYNLKTFDISSATITSLPDTICSNMYALTSIHLPKTLTSIGTSALEGCKKLEEITGISDCKLTSIGANAFASCSALKEVDLSKSSFTALPASAFAKDTALTSVKLPDSLTEIGEKAFVGCGAMEKIDLSNTKLTTIGKNAMAEMNDLMYINLPDTVKNVGQSAFDISVPLDSSDTAFMPTIISENVNPLDVGYTDNNISPWKRRQVIFRDNAFTVRFDGNGSDGTTANEPFFGYVGTKVTIPACKYKKKGYLFTGWNTKKDGSGTAYKAGTKTADTISVLYAQWKKAKFKVTLSFPGGTYTNRSGSRWQDSYSFTYTFTSLTDSNYLPFGGNMSKPDCSFVGWYTDEDYTKRVEKLTINNTTDNMILYAKWSDSHTHSWDSGVVTKQPTCTEAGTKTYTCTSCGKTKTTEIAATGHQHTEIRNKKEATCKAEGYTGDTYCTDCETKVSSGQAIPKIDHTWDNGKVTTEATCEHTGVRTYTCSVCGETKEEETPKTDHTYDDGTVTKKPTCIETGIKTYTCTVCQKTKTEEIPATGHQHTEIRNKKEATCIETGYTGDTYCKDCGTKLSSGEVISKKAHDYEVKDRQEPTCTTDGYVLSVCKVCGDEKREGLPATGHQHTEIRNKKEATCKEEGYTGDTYCKDCGEKLSDGKTIAKTTEHTWDGGKVTKAATCTEKGVKTYTCTVCGATKTEEIAATGHQHTEVRNKVEATCTKEGYSGDVYCTDCGTKLSSGTEIARKAHEYEERERNEANCKRNGYILFVCKVCGDEKREVLPKTDHQHTEIRNKMEATCTDEGYTGDTYCTDCGEKLSDGKKIPATGHIHIGYLGKKEATCENDGYTGDAYCKDCGITLKIGKNIPALGHTWEKKSVISPTYTKKGTITYICKRCKEKKAVTTKKLAYPKVGTRYTVSGSTYKVTKAGAEVMVYKTSKVARSVIIPATIKAKGITYKVTAIGTKAFNGNKKLKKVTIGANIKKISNNAFFKCRSLKMVTIKSVLLTKKTANKKAFKGVNKKMVIKVPKKMKKAYVKIFKGLKVK</sequence>
<dbReference type="InterPro" id="IPR038765">
    <property type="entry name" value="Papain-like_cys_pep_sf"/>
</dbReference>
<accession>A0A174HPL5</accession>
<dbReference type="GO" id="GO:0006508">
    <property type="term" value="P:proteolysis"/>
    <property type="evidence" value="ECO:0007669"/>
    <property type="project" value="UniProtKB-KW"/>
</dbReference>
<dbReference type="PANTHER" id="PTHR45661">
    <property type="entry name" value="SURFACE ANTIGEN"/>
    <property type="match status" value="1"/>
</dbReference>
<dbReference type="Gene3D" id="3.10.620.30">
    <property type="match status" value="1"/>
</dbReference>
<keyword evidence="2" id="KW-0732">Signal</keyword>
<protein>
    <submittedName>
        <fullName evidence="4">Uncharacterized protein involved in cytokinesis, contains TGc (Transglutaminase/protease-like) domain</fullName>
    </submittedName>
</protein>
<proteinExistence type="predicted"/>
<keyword evidence="4" id="KW-0378">Hydrolase</keyword>